<gene>
    <name evidence="1" type="ORF">LCR01_00640</name>
</gene>
<protein>
    <submittedName>
        <fullName evidence="1">Uncharacterized protein</fullName>
    </submittedName>
</protein>
<reference evidence="1 2" key="1">
    <citation type="submission" date="2019-07" db="EMBL/GenBank/DDBJ databases">
        <title>Whole genome shotgun sequence of Lactobacillus crustorum NBRC 107159.</title>
        <authorList>
            <person name="Hosoyama A."/>
            <person name="Uohara A."/>
            <person name="Ohji S."/>
            <person name="Ichikawa N."/>
        </authorList>
    </citation>
    <scope>NUCLEOTIDE SEQUENCE [LARGE SCALE GENOMIC DNA]</scope>
    <source>
        <strain evidence="1 2">NBRC 107159</strain>
    </source>
</reference>
<sequence>MLLILLWINIKIIHCKKNEWYEWRGKISMDGLNNIYSPNLDIDVVSLNLN</sequence>
<name>A0AB34A6X7_9LACO</name>
<proteinExistence type="predicted"/>
<comment type="caution">
    <text evidence="1">The sequence shown here is derived from an EMBL/GenBank/DDBJ whole genome shotgun (WGS) entry which is preliminary data.</text>
</comment>
<organism evidence="1 2">
    <name type="scientific">Companilactobacillus crustorum</name>
    <dbReference type="NCBI Taxonomy" id="392416"/>
    <lineage>
        <taxon>Bacteria</taxon>
        <taxon>Bacillati</taxon>
        <taxon>Bacillota</taxon>
        <taxon>Bacilli</taxon>
        <taxon>Lactobacillales</taxon>
        <taxon>Lactobacillaceae</taxon>
        <taxon>Companilactobacillus</taxon>
    </lineage>
</organism>
<evidence type="ECO:0000313" key="1">
    <source>
        <dbReference type="EMBL" id="GEO75621.1"/>
    </source>
</evidence>
<dbReference type="EMBL" id="BJZM01000001">
    <property type="protein sequence ID" value="GEO75621.1"/>
    <property type="molecule type" value="Genomic_DNA"/>
</dbReference>
<evidence type="ECO:0000313" key="2">
    <source>
        <dbReference type="Proteomes" id="UP000321618"/>
    </source>
</evidence>
<dbReference type="Proteomes" id="UP000321618">
    <property type="component" value="Unassembled WGS sequence"/>
</dbReference>
<dbReference type="AlphaFoldDB" id="A0AB34A6X7"/>
<accession>A0AB34A6X7</accession>